<dbReference type="Proteomes" id="UP001157006">
    <property type="component" value="Unassembled WGS sequence"/>
</dbReference>
<comment type="caution">
    <text evidence="1">The sequence shown here is derived from an EMBL/GenBank/DDBJ whole genome shotgun (WGS) entry which is preliminary data.</text>
</comment>
<gene>
    <name evidence="1" type="ORF">VFH_U095640</name>
</gene>
<keyword evidence="2" id="KW-1185">Reference proteome</keyword>
<name>A0AAV0YJY9_VICFA</name>
<evidence type="ECO:0000313" key="2">
    <source>
        <dbReference type="Proteomes" id="UP001157006"/>
    </source>
</evidence>
<proteinExistence type="predicted"/>
<dbReference type="EMBL" id="CATIWC010002481">
    <property type="protein sequence ID" value="CAI8584838.1"/>
    <property type="molecule type" value="Genomic_DNA"/>
</dbReference>
<accession>A0AAV0YJY9</accession>
<dbReference type="GO" id="GO:0010102">
    <property type="term" value="P:lateral root morphogenesis"/>
    <property type="evidence" value="ECO:0007669"/>
    <property type="project" value="EnsemblPlants"/>
</dbReference>
<dbReference type="GO" id="GO:0010249">
    <property type="term" value="P:auxin conjugate metabolic process"/>
    <property type="evidence" value="ECO:0007669"/>
    <property type="project" value="EnsemblPlants"/>
</dbReference>
<dbReference type="GO" id="GO:0010038">
    <property type="term" value="P:response to metal ion"/>
    <property type="evidence" value="ECO:0007669"/>
    <property type="project" value="EnsemblPlants"/>
</dbReference>
<evidence type="ECO:0000313" key="1">
    <source>
        <dbReference type="EMBL" id="CAI8584838.1"/>
    </source>
</evidence>
<sequence length="412" mass="46435">MPTNDDHTTIMAMLKPFLHIKINYLARKQSSAYSPSCLMMDYIVHIMNDCLCDSNCFKRDAPHYHPYILRLYYGVIFWIQCLRAGLEARKLPSEQHQFLLQFLESHSLESLPIAAPLLPLFKTLCTSQPEYKIFGLVYPQIPSEAGPCRRDAFMREIAPSFFLPNIPGVFALLDHLNSLATAPSKQAHIPVTETATAAVVFGHYSFPPLNERTDFEKYALCSAGLQYLCEADKKLNEEFAERYTYFQFPVTRADDDLRPIANFLHMNEDMEWFTRVKAVAAIAARYFTGSETLADCSPSGVAANQYVCKMQTPAIPPTPPRQSADRQALFPFAFRLCTTLTSPPTPLTEAMAAMAQTHIQMFPTHPYLGQFGNPVGTGPFWDVRPIEMSSPDESAYLSLRAVIKSLMLSKTN</sequence>
<protein>
    <submittedName>
        <fullName evidence="1">Uncharacterized protein</fullName>
    </submittedName>
</protein>
<organism evidence="1 2">
    <name type="scientific">Vicia faba</name>
    <name type="common">Broad bean</name>
    <name type="synonym">Faba vulgaris</name>
    <dbReference type="NCBI Taxonomy" id="3906"/>
    <lineage>
        <taxon>Eukaryota</taxon>
        <taxon>Viridiplantae</taxon>
        <taxon>Streptophyta</taxon>
        <taxon>Embryophyta</taxon>
        <taxon>Tracheophyta</taxon>
        <taxon>Spermatophyta</taxon>
        <taxon>Magnoliopsida</taxon>
        <taxon>eudicotyledons</taxon>
        <taxon>Gunneridae</taxon>
        <taxon>Pentapetalae</taxon>
        <taxon>rosids</taxon>
        <taxon>fabids</taxon>
        <taxon>Fabales</taxon>
        <taxon>Fabaceae</taxon>
        <taxon>Papilionoideae</taxon>
        <taxon>50 kb inversion clade</taxon>
        <taxon>NPAAA clade</taxon>
        <taxon>Hologalegina</taxon>
        <taxon>IRL clade</taxon>
        <taxon>Fabeae</taxon>
        <taxon>Vicia</taxon>
    </lineage>
</organism>
<dbReference type="AlphaFoldDB" id="A0AAV0YJY9"/>
<reference evidence="1 2" key="1">
    <citation type="submission" date="2023-01" db="EMBL/GenBank/DDBJ databases">
        <authorList>
            <person name="Kreplak J."/>
        </authorList>
    </citation>
    <scope>NUCLEOTIDE SEQUENCE [LARGE SCALE GENOMIC DNA]</scope>
</reference>